<dbReference type="Pfam" id="PF01758">
    <property type="entry name" value="SBF"/>
    <property type="match status" value="1"/>
</dbReference>
<dbReference type="GO" id="GO:0015297">
    <property type="term" value="F:antiporter activity"/>
    <property type="evidence" value="ECO:0007669"/>
    <property type="project" value="InterPro"/>
</dbReference>
<organism evidence="9 10">
    <name type="scientific">Thermosinus carboxydivorans Nor1</name>
    <dbReference type="NCBI Taxonomy" id="401526"/>
    <lineage>
        <taxon>Bacteria</taxon>
        <taxon>Bacillati</taxon>
        <taxon>Bacillota</taxon>
        <taxon>Negativicutes</taxon>
        <taxon>Selenomonadales</taxon>
        <taxon>Sporomusaceae</taxon>
        <taxon>Thermosinus</taxon>
    </lineage>
</organism>
<dbReference type="GO" id="GO:0005886">
    <property type="term" value="C:plasma membrane"/>
    <property type="evidence" value="ECO:0007669"/>
    <property type="project" value="UniProtKB-SubCell"/>
</dbReference>
<evidence type="ECO:0000256" key="4">
    <source>
        <dbReference type="ARBA" id="ARBA00022475"/>
    </source>
</evidence>
<keyword evidence="7 8" id="KW-0472">Membrane</keyword>
<gene>
    <name evidence="9" type="ORF">TcarDRAFT_1214</name>
</gene>
<dbReference type="RefSeq" id="WP_007289430.1">
    <property type="nucleotide sequence ID" value="NZ_AAWL01000009.1"/>
</dbReference>
<evidence type="ECO:0000256" key="5">
    <source>
        <dbReference type="ARBA" id="ARBA00022692"/>
    </source>
</evidence>
<keyword evidence="5 8" id="KW-0812">Transmembrane</keyword>
<dbReference type="EMBL" id="AAWL01000009">
    <property type="protein sequence ID" value="EAX47479.1"/>
    <property type="molecule type" value="Genomic_DNA"/>
</dbReference>
<feature type="transmembrane region" description="Helical" evidence="8">
    <location>
        <begin position="291"/>
        <end position="310"/>
    </location>
</feature>
<evidence type="ECO:0000313" key="10">
    <source>
        <dbReference type="Proteomes" id="UP000005139"/>
    </source>
</evidence>
<name>A1HQW9_9FIRM</name>
<reference evidence="9 10" key="1">
    <citation type="submission" date="2007-01" db="EMBL/GenBank/DDBJ databases">
        <title>Annotation of the draft genome assembly of Thermosinus carboxydivorans Nor1.</title>
        <authorList>
            <consortium name="US DOE Joint Genome Institute (JGI-ORNL)"/>
            <person name="Larimer F."/>
            <person name="Land M."/>
            <person name="Hauser L."/>
        </authorList>
    </citation>
    <scope>NUCLEOTIDE SEQUENCE [LARGE SCALE GENOMIC DNA]</scope>
    <source>
        <strain evidence="9 10">Nor1</strain>
    </source>
</reference>
<dbReference type="PANTHER" id="PTHR43057:SF1">
    <property type="entry name" value="ARSENICAL-RESISTANCE PROTEIN 3"/>
    <property type="match status" value="1"/>
</dbReference>
<comment type="similarity">
    <text evidence="2">Belongs to the arsenical resistance-3 (ACR3) (TC 2.A.59) family.</text>
</comment>
<dbReference type="Gene3D" id="1.20.1530.20">
    <property type="match status" value="1"/>
</dbReference>
<dbReference type="InterPro" id="IPR004706">
    <property type="entry name" value="Arsenical-R_Acr3"/>
</dbReference>
<evidence type="ECO:0000256" key="8">
    <source>
        <dbReference type="SAM" id="Phobius"/>
    </source>
</evidence>
<dbReference type="InterPro" id="IPR038770">
    <property type="entry name" value="Na+/solute_symporter_sf"/>
</dbReference>
<comment type="subcellular location">
    <subcellularLocation>
        <location evidence="1">Cell membrane</location>
        <topology evidence="1">Multi-pass membrane protein</topology>
    </subcellularLocation>
</comment>
<dbReference type="eggNOG" id="COG0798">
    <property type="taxonomic scope" value="Bacteria"/>
</dbReference>
<feature type="transmembrane region" description="Helical" evidence="8">
    <location>
        <begin position="69"/>
        <end position="91"/>
    </location>
</feature>
<protein>
    <submittedName>
        <fullName evidence="9">Bile acid:sodium symporter</fullName>
    </submittedName>
</protein>
<keyword evidence="10" id="KW-1185">Reference proteome</keyword>
<feature type="transmembrane region" description="Helical" evidence="8">
    <location>
        <begin position="200"/>
        <end position="218"/>
    </location>
</feature>
<comment type="caution">
    <text evidence="9">The sequence shown here is derived from an EMBL/GenBank/DDBJ whole genome shotgun (WGS) entry which is preliminary data.</text>
</comment>
<evidence type="ECO:0000313" key="9">
    <source>
        <dbReference type="EMBL" id="EAX47479.1"/>
    </source>
</evidence>
<accession>A1HQW9</accession>
<evidence type="ECO:0000256" key="2">
    <source>
        <dbReference type="ARBA" id="ARBA00010110"/>
    </source>
</evidence>
<dbReference type="OrthoDB" id="3254016at2"/>
<evidence type="ECO:0000256" key="1">
    <source>
        <dbReference type="ARBA" id="ARBA00004651"/>
    </source>
</evidence>
<proteinExistence type="inferred from homology"/>
<dbReference type="AlphaFoldDB" id="A1HQW9"/>
<reference evidence="9 10" key="2">
    <citation type="submission" date="2007-01" db="EMBL/GenBank/DDBJ databases">
        <title>Sequencing of the draft genome and assembly of Thermosinus carboxydivorans Nor1.</title>
        <authorList>
            <consortium name="US DOE Joint Genome Institute (JGI-PGF)"/>
            <person name="Copeland A."/>
            <person name="Lucas S."/>
            <person name="Lapidus A."/>
            <person name="Barry K."/>
            <person name="Glavina del Rio T."/>
            <person name="Dalin E."/>
            <person name="Tice H."/>
            <person name="Bruce D."/>
            <person name="Pitluck S."/>
            <person name="Richardson P."/>
        </authorList>
    </citation>
    <scope>NUCLEOTIDE SEQUENCE [LARGE SCALE GENOMIC DNA]</scope>
    <source>
        <strain evidence="9 10">Nor1</strain>
    </source>
</reference>
<evidence type="ECO:0000256" key="7">
    <source>
        <dbReference type="ARBA" id="ARBA00023136"/>
    </source>
</evidence>
<dbReference type="InterPro" id="IPR002657">
    <property type="entry name" value="BilAc:Na_symport/Acr3"/>
</dbReference>
<sequence length="326" mass="35273" precursor="true">MWVLLKKVNQNLIIAIPVAMLLGFLAGIIADTAMLKPWITPLTIVMVYPMMVTLNFKKVLVGKDTKAQVLALLVNFGMIPLLAYLTGQIFFPDEPYLQLGLLIAGLVPTSGMTVSWTGFAKGNVEAATKMTIIGLLAGSLATPFYLQFLLGTVANVDFGEVLSQILTIIIAPMIAGFFTRQLLVNRYGQAAFQKEVAPKFPLVSTVGVLGIVFIAIALKAGTIMQSPELLIRIFIPVMVIYIANFAVSTLVGKKLLPRDDAIALVYGTVMRNLSIALAIAMNTFREAGAEASLVIAAAYIIQVQSAAWYVRFTDALFGPQTGIRDR</sequence>
<feature type="transmembrane region" description="Helical" evidence="8">
    <location>
        <begin position="38"/>
        <end position="57"/>
    </location>
</feature>
<feature type="transmembrane region" description="Helical" evidence="8">
    <location>
        <begin position="230"/>
        <end position="251"/>
    </location>
</feature>
<dbReference type="Proteomes" id="UP000005139">
    <property type="component" value="Unassembled WGS sequence"/>
</dbReference>
<keyword evidence="3" id="KW-0813">Transport</keyword>
<evidence type="ECO:0000256" key="3">
    <source>
        <dbReference type="ARBA" id="ARBA00022448"/>
    </source>
</evidence>
<feature type="transmembrane region" description="Helical" evidence="8">
    <location>
        <begin position="263"/>
        <end position="285"/>
    </location>
</feature>
<dbReference type="GO" id="GO:0015104">
    <property type="term" value="F:antimonite transmembrane transporter activity"/>
    <property type="evidence" value="ECO:0007669"/>
    <property type="project" value="TreeGrafter"/>
</dbReference>
<feature type="transmembrane region" description="Helical" evidence="8">
    <location>
        <begin position="97"/>
        <end position="119"/>
    </location>
</feature>
<feature type="transmembrane region" description="Helical" evidence="8">
    <location>
        <begin position="161"/>
        <end position="179"/>
    </location>
</feature>
<keyword evidence="4" id="KW-1003">Cell membrane</keyword>
<evidence type="ECO:0000256" key="6">
    <source>
        <dbReference type="ARBA" id="ARBA00022989"/>
    </source>
</evidence>
<feature type="transmembrane region" description="Helical" evidence="8">
    <location>
        <begin position="12"/>
        <end position="32"/>
    </location>
</feature>
<keyword evidence="6 8" id="KW-1133">Transmembrane helix</keyword>
<dbReference type="GO" id="GO:0015105">
    <property type="term" value="F:arsenite transmembrane transporter activity"/>
    <property type="evidence" value="ECO:0007669"/>
    <property type="project" value="TreeGrafter"/>
</dbReference>
<feature type="transmembrane region" description="Helical" evidence="8">
    <location>
        <begin position="131"/>
        <end position="149"/>
    </location>
</feature>
<dbReference type="PANTHER" id="PTHR43057">
    <property type="entry name" value="ARSENITE EFFLUX TRANSPORTER"/>
    <property type="match status" value="1"/>
</dbReference>